<evidence type="ECO:0000313" key="2">
    <source>
        <dbReference type="EMBL" id="KAF2164122.1"/>
    </source>
</evidence>
<dbReference type="CDD" id="cd18186">
    <property type="entry name" value="BTB_POZ_ZBTB_KLHL-like"/>
    <property type="match status" value="1"/>
</dbReference>
<dbReference type="Gene3D" id="3.30.710.10">
    <property type="entry name" value="Potassium Channel Kv1.1, Chain A"/>
    <property type="match status" value="1"/>
</dbReference>
<gene>
    <name evidence="2" type="ORF">M409DRAFT_25468</name>
</gene>
<dbReference type="AlphaFoldDB" id="A0A6A6CDX5"/>
<dbReference type="EMBL" id="ML993605">
    <property type="protein sequence ID" value="KAF2164122.1"/>
    <property type="molecule type" value="Genomic_DNA"/>
</dbReference>
<protein>
    <recommendedName>
        <fullName evidence="1">BTB domain-containing protein</fullName>
    </recommendedName>
</protein>
<dbReference type="InterPro" id="IPR000210">
    <property type="entry name" value="BTB/POZ_dom"/>
</dbReference>
<dbReference type="SUPFAM" id="SSF54695">
    <property type="entry name" value="POZ domain"/>
    <property type="match status" value="1"/>
</dbReference>
<dbReference type="GeneID" id="54560975"/>
<accession>A0A6A6CDX5</accession>
<dbReference type="RefSeq" id="XP_033665011.1">
    <property type="nucleotide sequence ID" value="XM_033807703.1"/>
</dbReference>
<dbReference type="Pfam" id="PF00651">
    <property type="entry name" value="BTB"/>
    <property type="match status" value="1"/>
</dbReference>
<evidence type="ECO:0000313" key="3">
    <source>
        <dbReference type="Proteomes" id="UP000799537"/>
    </source>
</evidence>
<evidence type="ECO:0000259" key="1">
    <source>
        <dbReference type="Pfam" id="PF00651"/>
    </source>
</evidence>
<reference evidence="2" key="1">
    <citation type="journal article" date="2020" name="Stud. Mycol.">
        <title>101 Dothideomycetes genomes: a test case for predicting lifestyles and emergence of pathogens.</title>
        <authorList>
            <person name="Haridas S."/>
            <person name="Albert R."/>
            <person name="Binder M."/>
            <person name="Bloem J."/>
            <person name="Labutti K."/>
            <person name="Salamov A."/>
            <person name="Andreopoulos B."/>
            <person name="Baker S."/>
            <person name="Barry K."/>
            <person name="Bills G."/>
            <person name="Bluhm B."/>
            <person name="Cannon C."/>
            <person name="Castanera R."/>
            <person name="Culley D."/>
            <person name="Daum C."/>
            <person name="Ezra D."/>
            <person name="Gonzalez J."/>
            <person name="Henrissat B."/>
            <person name="Kuo A."/>
            <person name="Liang C."/>
            <person name="Lipzen A."/>
            <person name="Lutzoni F."/>
            <person name="Magnuson J."/>
            <person name="Mondo S."/>
            <person name="Nolan M."/>
            <person name="Ohm R."/>
            <person name="Pangilinan J."/>
            <person name="Park H.-J."/>
            <person name="Ramirez L."/>
            <person name="Alfaro M."/>
            <person name="Sun H."/>
            <person name="Tritt A."/>
            <person name="Yoshinaga Y."/>
            <person name="Zwiers L.-H."/>
            <person name="Turgeon B."/>
            <person name="Goodwin S."/>
            <person name="Spatafora J."/>
            <person name="Crous P."/>
            <person name="Grigoriev I."/>
        </authorList>
    </citation>
    <scope>NUCLEOTIDE SEQUENCE</scope>
    <source>
        <strain evidence="2">ATCC 36951</strain>
    </source>
</reference>
<organism evidence="2 3">
    <name type="scientific">Zasmidium cellare ATCC 36951</name>
    <dbReference type="NCBI Taxonomy" id="1080233"/>
    <lineage>
        <taxon>Eukaryota</taxon>
        <taxon>Fungi</taxon>
        <taxon>Dikarya</taxon>
        <taxon>Ascomycota</taxon>
        <taxon>Pezizomycotina</taxon>
        <taxon>Dothideomycetes</taxon>
        <taxon>Dothideomycetidae</taxon>
        <taxon>Mycosphaerellales</taxon>
        <taxon>Mycosphaerellaceae</taxon>
        <taxon>Zasmidium</taxon>
    </lineage>
</organism>
<sequence length="198" mass="22363">MSDSGSTGPNFTFISDKGTKFQAPKGALSIYSPVFEKMVTSPSWMEFHDGYVRIPAVEDSSIQGMVDFICQTGLVWWSKDVKDRATYVVELLSLAQRFTINGLEENVRAKFQTWVYPEDAGSDDGLKRVRDAVDAVCQIRARVQDELWEAMVEKWTEVLNAEHPSGLDEIVKSHPEFAQAVRQEAARRGFQNLKLPSR</sequence>
<keyword evidence="3" id="KW-1185">Reference proteome</keyword>
<dbReference type="Proteomes" id="UP000799537">
    <property type="component" value="Unassembled WGS sequence"/>
</dbReference>
<proteinExistence type="predicted"/>
<feature type="domain" description="BTB" evidence="1">
    <location>
        <begin position="12"/>
        <end position="111"/>
    </location>
</feature>
<name>A0A6A6CDX5_ZASCE</name>
<dbReference type="InterPro" id="IPR011333">
    <property type="entry name" value="SKP1/BTB/POZ_sf"/>
</dbReference>